<dbReference type="InterPro" id="IPR035965">
    <property type="entry name" value="PAS-like_dom_sf"/>
</dbReference>
<dbReference type="Gene3D" id="3.30.450.20">
    <property type="entry name" value="PAS domain"/>
    <property type="match status" value="1"/>
</dbReference>
<dbReference type="NCBIfam" id="TIGR00229">
    <property type="entry name" value="sensory_box"/>
    <property type="match status" value="1"/>
</dbReference>
<reference evidence="11" key="1">
    <citation type="submission" date="2023-03" db="EMBL/GenBank/DDBJ databases">
        <title>Lomoglobus Profundus gen. nov., sp. nov., a novel member of the phylum Verrucomicrobia, isolated from deep-marine sediment of South China Sea.</title>
        <authorList>
            <person name="Ahmad T."/>
            <person name="Ishaq S.E."/>
            <person name="Wang F."/>
        </authorList>
    </citation>
    <scope>NUCLEOTIDE SEQUENCE</scope>
    <source>
        <strain evidence="11">LMO-M01</strain>
    </source>
</reference>
<keyword evidence="12" id="KW-1185">Reference proteome</keyword>
<keyword evidence="4" id="KW-0547">Nucleotide-binding</keyword>
<sequence length="1194" mass="131081">MSPASGQETPTVTSLADYWSLGTGGGDQEFPLRTQIDVFYYDSDWNVMWADWGGTGCYISPGTKPLPLKSGQRIELDGFVIPGQQKILWERTTIRVVQDVAPFKAVPLPVPLSRFMEFNLRLVTVEGLVCEQSELDSTHTRLTVVSPDWQLTTQVYVRPDSPIPQLRGAFVRMRGVFSVKEDIAKQSSDLEMWVSDIEDIEVTSWLAEDDRFDLPSTPVEKLAEAPGDELARIEGAVHAVDSGASITLRSDTGEVRVMTRQTRAAELGEMVEAVGYPEIGGVESRLLRGLVRILPEVGKSTEPSGGIASPKMKFRLTDQIRHLNPADARRGYLADVRGVVTWSDPELGSFFLLDSSGGIEVHLPSDGSIPAPAFGMDVIVEGQVQSGNFVPAVQATGLRPAMGRTLPSPKPLTFDQAMTGFNYGGWTEFRGYVHAVAREFGDLTRISLTTSAGDLVLLVRGFPPERPLVGALISARGVCDAIVNDRRELTGVRLLVSAPDLIEVEERAPADIFSMPLRSIGSLLQFGGTGDRDRRVRISGVVALHHPGTFFYLVDGDDRLLVLSRQSGVLQPGDRVEAVGIPGNEAGRLVIRNAVYRRLGSGPAPVARTLEHSESPKLEWEGMTVRLQGKLLSKSDYPDFTRLQLQQRNAIFEAQMPGIGEDPLVVGSLLEVTGIYRVQLDEYRQPRSFSIELRTPDDMRVLARPPWWSSTQVLWVSGALLLAMLMTAGWGMSLAHKNRLLRDADRELQEANTELENRVVERTRDLQSEVSQRRASEDALAGERRLLRTLIDNLPVYLYVKNTKGRFVIGNLPHSQLLGGDSDASVVDKSDYDLYPAELAERYEKDDIRVIETGEPLHQHEEPSCAHGQPGWFSTTKVPVRDTQGRIAGLIGISLDITERKKVEEAHNELQRQLINSSRQAGMAEVATGVLHNVGNVLNSVNISASIVRQTLRNSELKSLDRVAAMLRDHDDDMGRFLTTDPKGRILPGFIVKLSDQLAKEHGIMRDEHQNLEQNIEHIKEIVAMQQNYATVSGVTEKMMLADLIDDALKLHAASFQRHGVEIVRDYADLPPVILDKHKVMQIVVNLIVNAKHAVDEANSNGGRITATIRGSVPDRIQLSISDDGVGISPENLTRLFSHGFTTRPNGHGFGLHNGANAARELGGSLTVESPGLGLGATFTLDLPIVPAGSSGAD</sequence>
<dbReference type="InterPro" id="IPR003594">
    <property type="entry name" value="HATPase_dom"/>
</dbReference>
<dbReference type="Gene3D" id="3.30.565.10">
    <property type="entry name" value="Histidine kinase-like ATPase, C-terminal domain"/>
    <property type="match status" value="1"/>
</dbReference>
<keyword evidence="8" id="KW-0175">Coiled coil</keyword>
<evidence type="ECO:0000256" key="6">
    <source>
        <dbReference type="ARBA" id="ARBA00022840"/>
    </source>
</evidence>
<evidence type="ECO:0000256" key="4">
    <source>
        <dbReference type="ARBA" id="ARBA00022741"/>
    </source>
</evidence>
<evidence type="ECO:0000259" key="9">
    <source>
        <dbReference type="PROSITE" id="PS50109"/>
    </source>
</evidence>
<dbReference type="AlphaFoldDB" id="A0AAE9ZWL4"/>
<gene>
    <name evidence="11" type="ORF">PXH66_17955</name>
</gene>
<dbReference type="PROSITE" id="PS50113">
    <property type="entry name" value="PAC"/>
    <property type="match status" value="1"/>
</dbReference>
<dbReference type="GO" id="GO:0005524">
    <property type="term" value="F:ATP binding"/>
    <property type="evidence" value="ECO:0007669"/>
    <property type="project" value="UniProtKB-KW"/>
</dbReference>
<evidence type="ECO:0000259" key="10">
    <source>
        <dbReference type="PROSITE" id="PS50113"/>
    </source>
</evidence>
<dbReference type="RefSeq" id="WP_330931111.1">
    <property type="nucleotide sequence ID" value="NZ_CP119075.1"/>
</dbReference>
<dbReference type="Pfam" id="PF08448">
    <property type="entry name" value="PAS_4"/>
    <property type="match status" value="1"/>
</dbReference>
<dbReference type="InterPro" id="IPR000700">
    <property type="entry name" value="PAS-assoc_C"/>
</dbReference>
<keyword evidence="3" id="KW-0808">Transferase</keyword>
<comment type="catalytic activity">
    <reaction evidence="1">
        <text>ATP + protein L-histidine = ADP + protein N-phospho-L-histidine.</text>
        <dbReference type="EC" id="2.7.13.3"/>
    </reaction>
</comment>
<dbReference type="Proteomes" id="UP001218638">
    <property type="component" value="Chromosome"/>
</dbReference>
<name>A0AAE9ZWL4_9BACT</name>
<keyword evidence="7" id="KW-0902">Two-component regulatory system</keyword>
<feature type="domain" description="Histidine kinase" evidence="9">
    <location>
        <begin position="1004"/>
        <end position="1187"/>
    </location>
</feature>
<dbReference type="InterPro" id="IPR013656">
    <property type="entry name" value="PAS_4"/>
</dbReference>
<keyword evidence="5" id="KW-0418">Kinase</keyword>
<dbReference type="Pfam" id="PF02518">
    <property type="entry name" value="HATPase_c"/>
    <property type="match status" value="1"/>
</dbReference>
<dbReference type="KEGG" id="slom:PXH66_17955"/>
<evidence type="ECO:0000313" key="11">
    <source>
        <dbReference type="EMBL" id="WED64225.1"/>
    </source>
</evidence>
<dbReference type="SUPFAM" id="SSF55874">
    <property type="entry name" value="ATPase domain of HSP90 chaperone/DNA topoisomerase II/histidine kinase"/>
    <property type="match status" value="1"/>
</dbReference>
<evidence type="ECO:0000313" key="12">
    <source>
        <dbReference type="Proteomes" id="UP001218638"/>
    </source>
</evidence>
<evidence type="ECO:0000256" key="3">
    <source>
        <dbReference type="ARBA" id="ARBA00022679"/>
    </source>
</evidence>
<accession>A0AAE9ZWL4</accession>
<evidence type="ECO:0000256" key="1">
    <source>
        <dbReference type="ARBA" id="ARBA00000085"/>
    </source>
</evidence>
<dbReference type="SMART" id="SM00387">
    <property type="entry name" value="HATPase_c"/>
    <property type="match status" value="1"/>
</dbReference>
<evidence type="ECO:0000256" key="2">
    <source>
        <dbReference type="ARBA" id="ARBA00012438"/>
    </source>
</evidence>
<feature type="coiled-coil region" evidence="8">
    <location>
        <begin position="734"/>
        <end position="761"/>
    </location>
</feature>
<dbReference type="GO" id="GO:0000160">
    <property type="term" value="P:phosphorelay signal transduction system"/>
    <property type="evidence" value="ECO:0007669"/>
    <property type="project" value="UniProtKB-KW"/>
</dbReference>
<dbReference type="InterPro" id="IPR004358">
    <property type="entry name" value="Sig_transdc_His_kin-like_C"/>
</dbReference>
<dbReference type="SUPFAM" id="SSF55785">
    <property type="entry name" value="PYP-like sensor domain (PAS domain)"/>
    <property type="match status" value="1"/>
</dbReference>
<dbReference type="PRINTS" id="PR00344">
    <property type="entry name" value="BCTRLSENSOR"/>
</dbReference>
<evidence type="ECO:0000256" key="5">
    <source>
        <dbReference type="ARBA" id="ARBA00022777"/>
    </source>
</evidence>
<dbReference type="EMBL" id="CP119075">
    <property type="protein sequence ID" value="WED64225.1"/>
    <property type="molecule type" value="Genomic_DNA"/>
</dbReference>
<dbReference type="EC" id="2.7.13.3" evidence="2"/>
<dbReference type="PANTHER" id="PTHR43065">
    <property type="entry name" value="SENSOR HISTIDINE KINASE"/>
    <property type="match status" value="1"/>
</dbReference>
<dbReference type="PANTHER" id="PTHR43065:SF46">
    <property type="entry name" value="C4-DICARBOXYLATE TRANSPORT SENSOR PROTEIN DCTB"/>
    <property type="match status" value="1"/>
</dbReference>
<dbReference type="GO" id="GO:0004673">
    <property type="term" value="F:protein histidine kinase activity"/>
    <property type="evidence" value="ECO:0007669"/>
    <property type="project" value="UniProtKB-EC"/>
</dbReference>
<dbReference type="InterPro" id="IPR036890">
    <property type="entry name" value="HATPase_C_sf"/>
</dbReference>
<dbReference type="InterPro" id="IPR000014">
    <property type="entry name" value="PAS"/>
</dbReference>
<evidence type="ECO:0000256" key="8">
    <source>
        <dbReference type="SAM" id="Coils"/>
    </source>
</evidence>
<dbReference type="InterPro" id="IPR005467">
    <property type="entry name" value="His_kinase_dom"/>
</dbReference>
<keyword evidence="6" id="KW-0067">ATP-binding</keyword>
<dbReference type="PROSITE" id="PS50109">
    <property type="entry name" value="HIS_KIN"/>
    <property type="match status" value="1"/>
</dbReference>
<proteinExistence type="predicted"/>
<evidence type="ECO:0000256" key="7">
    <source>
        <dbReference type="ARBA" id="ARBA00023012"/>
    </source>
</evidence>
<protein>
    <recommendedName>
        <fullName evidence="2">histidine kinase</fullName>
        <ecNumber evidence="2">2.7.13.3</ecNumber>
    </recommendedName>
</protein>
<organism evidence="11 12">
    <name type="scientific">Synoicihabitans lomoniglobus</name>
    <dbReference type="NCBI Taxonomy" id="2909285"/>
    <lineage>
        <taxon>Bacteria</taxon>
        <taxon>Pseudomonadati</taxon>
        <taxon>Verrucomicrobiota</taxon>
        <taxon>Opitutia</taxon>
        <taxon>Opitutales</taxon>
        <taxon>Opitutaceae</taxon>
        <taxon>Synoicihabitans</taxon>
    </lineage>
</organism>
<feature type="domain" description="PAC" evidence="10">
    <location>
        <begin position="844"/>
        <end position="909"/>
    </location>
</feature>